<dbReference type="RefSeq" id="WP_262095616.1">
    <property type="nucleotide sequence ID" value="NZ_JAOEGN010000002.1"/>
</dbReference>
<comment type="catalytic activity">
    <reaction evidence="5">
        <text>O-phospho-L-tyrosyl-[protein] + H2O = L-tyrosyl-[protein] + phosphate</text>
        <dbReference type="Rhea" id="RHEA:10684"/>
        <dbReference type="Rhea" id="RHEA-COMP:10136"/>
        <dbReference type="Rhea" id="RHEA-COMP:20101"/>
        <dbReference type="ChEBI" id="CHEBI:15377"/>
        <dbReference type="ChEBI" id="CHEBI:43474"/>
        <dbReference type="ChEBI" id="CHEBI:46858"/>
        <dbReference type="ChEBI" id="CHEBI:61978"/>
        <dbReference type="EC" id="3.1.3.48"/>
    </reaction>
</comment>
<dbReference type="EC" id="3.1.3.48" evidence="2"/>
<keyword evidence="7" id="KW-1185">Reference proteome</keyword>
<gene>
    <name evidence="6" type="ORF">N7603_01820</name>
</gene>
<dbReference type="PANTHER" id="PTHR39181">
    <property type="entry name" value="TYROSINE-PROTEIN PHOSPHATASE YWQE"/>
    <property type="match status" value="1"/>
</dbReference>
<keyword evidence="3" id="KW-0378">Hydrolase</keyword>
<dbReference type="EMBL" id="JAOEGN010000002">
    <property type="protein sequence ID" value="MCU0104391.1"/>
    <property type="molecule type" value="Genomic_DNA"/>
</dbReference>
<dbReference type="InterPro" id="IPR016667">
    <property type="entry name" value="Caps_polysacc_synth_CpsB/CapC"/>
</dbReference>
<protein>
    <recommendedName>
        <fullName evidence="2">protein-tyrosine-phosphatase</fullName>
        <ecNumber evidence="2">3.1.3.48</ecNumber>
    </recommendedName>
</protein>
<evidence type="ECO:0000256" key="5">
    <source>
        <dbReference type="ARBA" id="ARBA00051722"/>
    </source>
</evidence>
<evidence type="ECO:0000256" key="3">
    <source>
        <dbReference type="ARBA" id="ARBA00022801"/>
    </source>
</evidence>
<reference evidence="7" key="1">
    <citation type="submission" date="2023-07" db="EMBL/GenBank/DDBJ databases">
        <title>Novel Mycoplasma species identified in domestic and wild animals.</title>
        <authorList>
            <person name="Volokhov D.V."/>
            <person name="Furtak V.A."/>
            <person name="Zagorodnyaya T.A."/>
        </authorList>
    </citation>
    <scope>NUCLEOTIDE SEQUENCE [LARGE SCALE GENOMIC DNA]</scope>
    <source>
        <strain evidence="7">92-19</strain>
    </source>
</reference>
<dbReference type="PIRSF" id="PIRSF016557">
    <property type="entry name" value="Caps_synth_CpsB"/>
    <property type="match status" value="1"/>
</dbReference>
<dbReference type="Proteomes" id="UP001209076">
    <property type="component" value="Unassembled WGS sequence"/>
</dbReference>
<evidence type="ECO:0000256" key="4">
    <source>
        <dbReference type="ARBA" id="ARBA00022912"/>
    </source>
</evidence>
<dbReference type="Pfam" id="PF19567">
    <property type="entry name" value="CpsB_CapC"/>
    <property type="match status" value="1"/>
</dbReference>
<dbReference type="Gene3D" id="3.20.20.140">
    <property type="entry name" value="Metal-dependent hydrolases"/>
    <property type="match status" value="1"/>
</dbReference>
<keyword evidence="4" id="KW-0904">Protein phosphatase</keyword>
<dbReference type="PANTHER" id="PTHR39181:SF1">
    <property type="entry name" value="TYROSINE-PROTEIN PHOSPHATASE YWQE"/>
    <property type="match status" value="1"/>
</dbReference>
<evidence type="ECO:0000313" key="7">
    <source>
        <dbReference type="Proteomes" id="UP001209076"/>
    </source>
</evidence>
<accession>A0ABT2PTX2</accession>
<organism evidence="6 7">
    <name type="scientific">Paracholeplasma vituli</name>
    <dbReference type="NCBI Taxonomy" id="69473"/>
    <lineage>
        <taxon>Bacteria</taxon>
        <taxon>Bacillati</taxon>
        <taxon>Mycoplasmatota</taxon>
        <taxon>Mollicutes</taxon>
        <taxon>Acholeplasmatales</taxon>
        <taxon>Acholeplasmataceae</taxon>
        <taxon>Paracholeplasma</taxon>
    </lineage>
</organism>
<dbReference type="InterPro" id="IPR016195">
    <property type="entry name" value="Pol/histidinol_Pase-like"/>
</dbReference>
<name>A0ABT2PTX2_9MOLU</name>
<sequence length="240" mass="27205">MAIPTNTTAMIDIHCHILPGVDDGAKDEAMALSMLEKAIQDGVTHVILTPHLYKYSEAKLEKHRAVFKQFVQTVEQKGLPIKLFLGKEVYYKDPMLNHVNHLSFEGSPYVLVEFSTTKPQNIDETVFNLKVSKLKPIVAHVERYSYLKKEDYLQIRATGALLQVNAGAIYGLEGILNRRLIKFLLKNHLVDIVASDAHNLSNRKPNLKNAYKRVSKKYGKAYADLIFVENPMKIIDSITQ</sequence>
<comment type="similarity">
    <text evidence="1">Belongs to the metallo-dependent hydrolases superfamily. CpsB/CapC family.</text>
</comment>
<dbReference type="SUPFAM" id="SSF89550">
    <property type="entry name" value="PHP domain-like"/>
    <property type="match status" value="1"/>
</dbReference>
<evidence type="ECO:0000313" key="6">
    <source>
        <dbReference type="EMBL" id="MCU0104391.1"/>
    </source>
</evidence>
<proteinExistence type="inferred from homology"/>
<evidence type="ECO:0000256" key="2">
    <source>
        <dbReference type="ARBA" id="ARBA00013064"/>
    </source>
</evidence>
<evidence type="ECO:0000256" key="1">
    <source>
        <dbReference type="ARBA" id="ARBA00005750"/>
    </source>
</evidence>
<comment type="caution">
    <text evidence="6">The sequence shown here is derived from an EMBL/GenBank/DDBJ whole genome shotgun (WGS) entry which is preliminary data.</text>
</comment>